<name>A0A5C6AHL1_9BACT</name>
<dbReference type="InterPro" id="IPR004161">
    <property type="entry name" value="EFTu-like_2"/>
</dbReference>
<dbReference type="SMART" id="SM00838">
    <property type="entry name" value="EFG_C"/>
    <property type="match status" value="1"/>
</dbReference>
<keyword evidence="2" id="KW-0699">rRNA-binding</keyword>
<dbReference type="InterPro" id="IPR047043">
    <property type="entry name" value="BipA_III"/>
</dbReference>
<keyword evidence="2" id="KW-0963">Cytoplasm</keyword>
<dbReference type="Gene3D" id="3.30.70.240">
    <property type="match status" value="1"/>
</dbReference>
<dbReference type="GO" id="GO:0005829">
    <property type="term" value="C:cytosol"/>
    <property type="evidence" value="ECO:0007669"/>
    <property type="project" value="TreeGrafter"/>
</dbReference>
<dbReference type="FunFam" id="3.40.50.300:FF:000055">
    <property type="entry name" value="GTP-binding protein TypA"/>
    <property type="match status" value="1"/>
</dbReference>
<dbReference type="PRINTS" id="PR00315">
    <property type="entry name" value="ELONGATNFCT"/>
</dbReference>
<dbReference type="PANTHER" id="PTHR42908">
    <property type="entry name" value="TRANSLATION ELONGATION FACTOR-RELATED"/>
    <property type="match status" value="1"/>
</dbReference>
<dbReference type="EC" id="3.6.5.-" evidence="2"/>
<keyword evidence="2" id="KW-0378">Hydrolase</keyword>
<sequence length="622" mass="68609">MSSTATLNSSETAALATREDIRNVVIIAHVDHGKTTLVDCLLRQSGQFRATELKGERILDSNDLERERGITILSKNIAIPYRGVKINLIDTPGHADFGGEVERVVKMADGCLVLVDAAEGPMPQTRFVLEKALQAGVKPIVVVNKVDRPDGRPHEALDEALELLADLGGEEQLDSVGFVYTSAKEGFATVDPDVRTENMLPLLDLLVDHLPGPTIKSDSPFQMLVTTLDWSEYVGRIAVGRINAGTINVGQSFDLHGVDANGEPVVRKVKPSGLFLFDNLGRVSAETAHAGDIVALEGLENVEIGDTLCATGSNDALPRLRVDEPTLEMTFSVNSSPMAGREGKYVTTRQIKARLEKELERNVALRVRMIEGTEAYGVAGRGVLHLAILIETMRREGFELSVGKPQVVYKMIDGKKHEPFETLRVEVPTEAMGPVMELVGLRRGQLEEMKQRGEYSLLRFIIPSRGLIGLRTRLLNATRGTAIIHHRFESYRIVEGEVPRRANGVLISMTGGKTMPFALFALQDRSELFVPPGVEVYEGMIVGENARDNDMPVNPSREKKLTNMRASGSDENVILKPPRDMSLEAALEYIEDDELVEITPQSIRLRKILMKESDRRRQGRNS</sequence>
<dbReference type="CDD" id="cd16263">
    <property type="entry name" value="BipA_III"/>
    <property type="match status" value="1"/>
</dbReference>
<dbReference type="NCBIfam" id="TIGR01394">
    <property type="entry name" value="TypA_BipA"/>
    <property type="match status" value="1"/>
</dbReference>
<feature type="domain" description="Tr-type G" evidence="3">
    <location>
        <begin position="19"/>
        <end position="214"/>
    </location>
</feature>
<dbReference type="NCBIfam" id="TIGR00231">
    <property type="entry name" value="small_GTP"/>
    <property type="match status" value="1"/>
</dbReference>
<evidence type="ECO:0000259" key="3">
    <source>
        <dbReference type="PROSITE" id="PS51722"/>
    </source>
</evidence>
<dbReference type="InterPro" id="IPR035647">
    <property type="entry name" value="EFG_III/V"/>
</dbReference>
<dbReference type="OrthoDB" id="9804431at2"/>
<accession>A0A5C6AHL1</accession>
<keyword evidence="2" id="KW-0547">Nucleotide-binding</keyword>
<dbReference type="GO" id="GO:0000027">
    <property type="term" value="P:ribosomal large subunit assembly"/>
    <property type="evidence" value="ECO:0007669"/>
    <property type="project" value="UniProtKB-UniRule"/>
</dbReference>
<keyword evidence="1 2" id="KW-0342">GTP-binding</keyword>
<dbReference type="FunFam" id="2.40.50.250:FF:000001">
    <property type="entry name" value="GTP-binding protein TypA"/>
    <property type="match status" value="1"/>
</dbReference>
<dbReference type="Proteomes" id="UP000316213">
    <property type="component" value="Unassembled WGS sequence"/>
</dbReference>
<keyword evidence="2" id="KW-0694">RNA-binding</keyword>
<gene>
    <name evidence="4" type="primary">typA</name>
    <name evidence="2" type="synonym">bipA</name>
    <name evidence="4" type="ORF">Pla100_20720</name>
</gene>
<keyword evidence="2" id="KW-0820">tRNA-binding</keyword>
<keyword evidence="2" id="KW-0690">Ribosome biogenesis</keyword>
<dbReference type="SUPFAM" id="SSF54980">
    <property type="entry name" value="EF-G C-terminal domain-like"/>
    <property type="match status" value="2"/>
</dbReference>
<dbReference type="InterPro" id="IPR031157">
    <property type="entry name" value="G_TR_CS"/>
</dbReference>
<dbReference type="Gene3D" id="2.40.50.250">
    <property type="entry name" value="bipa protein"/>
    <property type="match status" value="1"/>
</dbReference>
<dbReference type="Pfam" id="PF00679">
    <property type="entry name" value="EFG_C"/>
    <property type="match status" value="1"/>
</dbReference>
<comment type="subcellular location">
    <subcellularLocation>
        <location evidence="2">Cytoplasm</location>
    </subcellularLocation>
    <text evidence="2">Binds to ribosomes.</text>
</comment>
<dbReference type="InterPro" id="IPR006298">
    <property type="entry name" value="BipA"/>
</dbReference>
<dbReference type="EMBL" id="SJPM01000003">
    <property type="protein sequence ID" value="TWT98906.1"/>
    <property type="molecule type" value="Genomic_DNA"/>
</dbReference>
<keyword evidence="5" id="KW-1185">Reference proteome</keyword>
<dbReference type="InterPro" id="IPR047041">
    <property type="entry name" value="BipA_GTP-bd_dom"/>
</dbReference>
<comment type="function">
    <text evidence="2">A 50S ribosomal subunit assembly protein with GTPase activity, required for 50S subunit assembly at low temperatures, may also play a role in translation. Binds GTP and analogs. Binds the 70S ribosome between the 30S and 50S subunits, in a similar position as ribosome-bound EF-G; it contacts a number of ribosomal proteins, both rRNAs and the A-site tRNA.</text>
</comment>
<reference evidence="4 5" key="1">
    <citation type="submission" date="2019-02" db="EMBL/GenBank/DDBJ databases">
        <title>Deep-cultivation of Planctomycetes and their phenomic and genomic characterization uncovers novel biology.</title>
        <authorList>
            <person name="Wiegand S."/>
            <person name="Jogler M."/>
            <person name="Boedeker C."/>
            <person name="Pinto D."/>
            <person name="Vollmers J."/>
            <person name="Rivas-Marin E."/>
            <person name="Kohn T."/>
            <person name="Peeters S.H."/>
            <person name="Heuer A."/>
            <person name="Rast P."/>
            <person name="Oberbeckmann S."/>
            <person name="Bunk B."/>
            <person name="Jeske O."/>
            <person name="Meyerdierks A."/>
            <person name="Storesund J.E."/>
            <person name="Kallscheuer N."/>
            <person name="Luecker S."/>
            <person name="Lage O.M."/>
            <person name="Pohl T."/>
            <person name="Merkel B.J."/>
            <person name="Hornburger P."/>
            <person name="Mueller R.-W."/>
            <person name="Bruemmer F."/>
            <person name="Labrenz M."/>
            <person name="Spormann A.M."/>
            <person name="Op Den Camp H."/>
            <person name="Overmann J."/>
            <person name="Amann R."/>
            <person name="Jetten M.S.M."/>
            <person name="Mascher T."/>
            <person name="Medema M.H."/>
            <person name="Devos D.P."/>
            <person name="Kaster A.-K."/>
            <person name="Ovreas L."/>
            <person name="Rohde M."/>
            <person name="Galperin M.Y."/>
            <person name="Jogler C."/>
        </authorList>
    </citation>
    <scope>NUCLEOTIDE SEQUENCE [LARGE SCALE GENOMIC DNA]</scope>
    <source>
        <strain evidence="4 5">Pla100</strain>
    </source>
</reference>
<dbReference type="GO" id="GO:0000049">
    <property type="term" value="F:tRNA binding"/>
    <property type="evidence" value="ECO:0007669"/>
    <property type="project" value="UniProtKB-KW"/>
</dbReference>
<dbReference type="Gene3D" id="3.40.50.300">
    <property type="entry name" value="P-loop containing nucleotide triphosphate hydrolases"/>
    <property type="match status" value="1"/>
</dbReference>
<feature type="binding site" evidence="2">
    <location>
        <begin position="31"/>
        <end position="36"/>
    </location>
    <ligand>
        <name>GTP</name>
        <dbReference type="ChEBI" id="CHEBI:37565"/>
    </ligand>
</feature>
<dbReference type="HAMAP" id="MF_00849">
    <property type="entry name" value="BipA"/>
    <property type="match status" value="1"/>
</dbReference>
<dbReference type="InterPro" id="IPR047042">
    <property type="entry name" value="BipA_II"/>
</dbReference>
<comment type="catalytic activity">
    <reaction evidence="2">
        <text>GTP + H2O = GDP + phosphate + H(+)</text>
        <dbReference type="Rhea" id="RHEA:19669"/>
        <dbReference type="ChEBI" id="CHEBI:15377"/>
        <dbReference type="ChEBI" id="CHEBI:15378"/>
        <dbReference type="ChEBI" id="CHEBI:37565"/>
        <dbReference type="ChEBI" id="CHEBI:43474"/>
        <dbReference type="ChEBI" id="CHEBI:58189"/>
    </reaction>
</comment>
<dbReference type="Pfam" id="PF21018">
    <property type="entry name" value="BipA_C"/>
    <property type="match status" value="1"/>
</dbReference>
<dbReference type="InterPro" id="IPR005225">
    <property type="entry name" value="Small_GTP-bd"/>
</dbReference>
<dbReference type="CDD" id="cd03691">
    <property type="entry name" value="BipA_TypA_II"/>
    <property type="match status" value="1"/>
</dbReference>
<dbReference type="CDD" id="cd01891">
    <property type="entry name" value="TypA_BipA"/>
    <property type="match status" value="1"/>
</dbReference>
<dbReference type="Gene3D" id="2.40.30.10">
    <property type="entry name" value="Translation factors"/>
    <property type="match status" value="1"/>
</dbReference>
<dbReference type="GO" id="GO:0043022">
    <property type="term" value="F:ribosome binding"/>
    <property type="evidence" value="ECO:0007669"/>
    <property type="project" value="UniProtKB-UniRule"/>
</dbReference>
<dbReference type="InterPro" id="IPR035651">
    <property type="entry name" value="BipA_V"/>
</dbReference>
<evidence type="ECO:0000313" key="5">
    <source>
        <dbReference type="Proteomes" id="UP000316213"/>
    </source>
</evidence>
<dbReference type="Gene3D" id="3.30.70.870">
    <property type="entry name" value="Elongation Factor G (Translational Gtpase), domain 3"/>
    <property type="match status" value="1"/>
</dbReference>
<feature type="binding site" evidence="2">
    <location>
        <begin position="144"/>
        <end position="147"/>
    </location>
    <ligand>
        <name>GTP</name>
        <dbReference type="ChEBI" id="CHEBI:37565"/>
    </ligand>
</feature>
<dbReference type="FunFam" id="3.30.70.870:FF:000003">
    <property type="entry name" value="GTP-binding protein TypA"/>
    <property type="match status" value="1"/>
</dbReference>
<dbReference type="InterPro" id="IPR048876">
    <property type="entry name" value="BipA_C"/>
</dbReference>
<comment type="caution">
    <text evidence="4">The sequence shown here is derived from an EMBL/GenBank/DDBJ whole genome shotgun (WGS) entry which is preliminary data.</text>
</comment>
<comment type="subunit">
    <text evidence="2">Monomer.</text>
</comment>
<dbReference type="CDD" id="cd03710">
    <property type="entry name" value="BipA_TypA_C"/>
    <property type="match status" value="1"/>
</dbReference>
<proteinExistence type="inferred from homology"/>
<dbReference type="PROSITE" id="PS51722">
    <property type="entry name" value="G_TR_2"/>
    <property type="match status" value="1"/>
</dbReference>
<dbReference type="SUPFAM" id="SSF52540">
    <property type="entry name" value="P-loop containing nucleoside triphosphate hydrolases"/>
    <property type="match status" value="1"/>
</dbReference>
<organism evidence="4 5">
    <name type="scientific">Neorhodopirellula pilleata</name>
    <dbReference type="NCBI Taxonomy" id="2714738"/>
    <lineage>
        <taxon>Bacteria</taxon>
        <taxon>Pseudomonadati</taxon>
        <taxon>Planctomycetota</taxon>
        <taxon>Planctomycetia</taxon>
        <taxon>Pirellulales</taxon>
        <taxon>Pirellulaceae</taxon>
        <taxon>Neorhodopirellula</taxon>
    </lineage>
</organism>
<dbReference type="PANTHER" id="PTHR42908:SF8">
    <property type="entry name" value="TR-TYPE G DOMAIN-CONTAINING PROTEIN"/>
    <property type="match status" value="1"/>
</dbReference>
<dbReference type="InterPro" id="IPR027417">
    <property type="entry name" value="P-loop_NTPase"/>
</dbReference>
<dbReference type="PROSITE" id="PS00301">
    <property type="entry name" value="G_TR_1"/>
    <property type="match status" value="1"/>
</dbReference>
<dbReference type="GO" id="GO:0003924">
    <property type="term" value="F:GTPase activity"/>
    <property type="evidence" value="ECO:0007669"/>
    <property type="project" value="UniProtKB-UniRule"/>
</dbReference>
<dbReference type="InterPro" id="IPR042116">
    <property type="entry name" value="TypA/BipA_C"/>
</dbReference>
<dbReference type="Pfam" id="PF00009">
    <property type="entry name" value="GTP_EFTU"/>
    <property type="match status" value="1"/>
</dbReference>
<dbReference type="SUPFAM" id="SSF50447">
    <property type="entry name" value="Translation proteins"/>
    <property type="match status" value="1"/>
</dbReference>
<dbReference type="AlphaFoldDB" id="A0A5C6AHL1"/>
<evidence type="ECO:0000256" key="1">
    <source>
        <dbReference type="ARBA" id="ARBA00023134"/>
    </source>
</evidence>
<dbReference type="RefSeq" id="WP_146577568.1">
    <property type="nucleotide sequence ID" value="NZ_SJPM01000003.1"/>
</dbReference>
<dbReference type="InterPro" id="IPR009000">
    <property type="entry name" value="Transl_B-barrel_sf"/>
</dbReference>
<dbReference type="InterPro" id="IPR000795">
    <property type="entry name" value="T_Tr_GTP-bd_dom"/>
</dbReference>
<evidence type="ECO:0000313" key="4">
    <source>
        <dbReference type="EMBL" id="TWT98906.1"/>
    </source>
</evidence>
<dbReference type="GO" id="GO:0005525">
    <property type="term" value="F:GTP binding"/>
    <property type="evidence" value="ECO:0007669"/>
    <property type="project" value="UniProtKB-UniRule"/>
</dbReference>
<dbReference type="FunFam" id="3.30.70.240:FF:000002">
    <property type="entry name" value="GTP-binding protein TypA"/>
    <property type="match status" value="1"/>
</dbReference>
<dbReference type="GO" id="GO:1990904">
    <property type="term" value="C:ribonucleoprotein complex"/>
    <property type="evidence" value="ECO:0007669"/>
    <property type="project" value="TreeGrafter"/>
</dbReference>
<protein>
    <recommendedName>
        <fullName evidence="2">Large ribosomal subunit assembly factor BipA</fullName>
        <ecNumber evidence="2">3.6.5.-</ecNumber>
    </recommendedName>
    <alternativeName>
        <fullName evidence="2">GTP-binding protein BipA</fullName>
    </alternativeName>
</protein>
<evidence type="ECO:0000256" key="2">
    <source>
        <dbReference type="HAMAP-Rule" id="MF_00849"/>
    </source>
</evidence>
<comment type="similarity">
    <text evidence="2">Belongs to the TRAFAC class translation factor GTPase superfamily. Classic translation factor GTPase family. BipA subfamily.</text>
</comment>
<dbReference type="InterPro" id="IPR000640">
    <property type="entry name" value="EFG_V-like"/>
</dbReference>
<dbReference type="Pfam" id="PF03144">
    <property type="entry name" value="GTP_EFTU_D2"/>
    <property type="match status" value="1"/>
</dbReference>
<dbReference type="GO" id="GO:0019843">
    <property type="term" value="F:rRNA binding"/>
    <property type="evidence" value="ECO:0007669"/>
    <property type="project" value="UniProtKB-KW"/>
</dbReference>